<feature type="region of interest" description="Disordered" evidence="4">
    <location>
        <begin position="2441"/>
        <end position="2472"/>
    </location>
</feature>
<reference evidence="6" key="1">
    <citation type="submission" date="2025-08" db="UniProtKB">
        <authorList>
            <consortium name="RefSeq"/>
        </authorList>
    </citation>
    <scope>IDENTIFICATION</scope>
    <source>
        <strain evidence="6">USDA-PBARC FA_bdor</strain>
        <tissue evidence="6">Whole organism</tissue>
    </source>
</reference>
<dbReference type="Gene3D" id="1.25.40.10">
    <property type="entry name" value="Tetratricopeptide repeat domain"/>
    <property type="match status" value="1"/>
</dbReference>
<keyword evidence="3" id="KW-0802">TPR repeat</keyword>
<sequence>MMKISALNEESSEESDEENNIPKITKEAQEQIALTEYNKALQLLKAEKIEDALNILKDLLETELLDQVEKPEVPDGRTRPMLSLKYCCYKNIGGIYARLKSYDSAIDNYWEATNLDDTDVMLWYRMGSLAMETGNLEFACSTFKQGLKCNPNHWPCLDSIITAMFAVPDYTNCLLYISMALERDPSYVKGLAFRDKIFKDIPFFQESYKLFNPDWQLDPPLDTEYDRCLGEKLLNEAKQVAERWIEACRPDFEFKPLPDVSLKKPLEKFTWLELGESLIEMHHYITDNNLNFASKLNLNVDVPRDLEREEPGLSEQTENDRMEETEVIHKEEPIPEILSSPSIEIDCEIDLKEMNGKKINKLNDQQLPQVTTEMEVNLEDKSNPSSDVLIIEDGKSIKLDLPEIKTEVDEKMEDFTETINISNDTDVTLRQENSSEIIPVSSEEPKILDEVDKVEKNPRNEKSEQAEAKEEQQKVKKRRRSSLCFLQQWAWSSSSMRRSPRVRGSNRREPERDDVELEETMRRIFPSNLLPDTAKIIRDDPLKSMDDSMDTMDLYQLFASRETTNTDGIKSSESSKSPSPLDESMKYFGSEMETSDIQDFIAQYSGKNNLMVIIGMFTEFLSTKWDQEWPEELPDVYIKTYLFTREHIPHSSPISDPEENESILKHDAEMTLLFAEFHTDKWLNNRPALVPSASVDRFGTGIPSEELGYIIFASVRDDVLSGKPMIFHLRLLWVQVNLFMCQGDTEVSMRTLERMIYDLQQSDSTMISVKLPNCKYYSKIALPIVQKRLTSIERGKKLGEVQRLYDEQKYSELALILQETFKYAKQRNEVMTGLKLNVERVKQLSMLLDCLWQLEQYEECFIWAEACLNEAWQVYINSGEESERKKWAQSVLNSLEKLEACAEISGTFVIKYLDAKSSRLVQNLIQITCHQLDVPENSMEMPLETVTPWILLHHVLQHEEDKERGKSRQPQKSRPSDFHDTDTEDEDKDIPSPLMILFTGHEFLGRHAWCCMNEAKLLLFTLKTVIPRLCGPRLAVLREKIDKYLEQIFWCLYGHPNRTNKIKPKHLEDHQVPMIPLTWDIAQLLFEFYRPEVIPEFDSAKPMSISADIHHLFKKISTLVPKESDPSDLVEEMMNYIAGEHDRRPTVTKSLPYQVNALYYLLADHLFKNSNFSSAVKYYAMDVIIHPGAFNSWIALAMSVGTVMGTFLNNCKPILDINKLLFQAKMAQCSFERAVELKPGHSVMWIEYGNFVYMVHSFCSRLLKQESDTLSMEKFAILESRKETTLEAADNCFQSANRIYLANIEDEPHQQDERWLYHYMLGKIAEKRNEDPPVFLEHYERASDLLYKNNAHYPKRISLKNANNSAVEALEVHYRIHASILKYLEQHEGKPLKKSLGQLFLKCLVECASGPFMQYPSKLNRRRKEDINEERILREETHPSEVIPKNRTQDKRQNSVEEVAVPEKIEGKGREIKSDNKKRKRDNGCEESTKRMKVGNISHLQLMQDVLSIIDDLITKVCDNNLQRPKDTQKDSSDEVMVISSDESDRERHAPEKFVNKFIPVNAQDMMDDLMKQMLEEQPSQTDEEESRKSEGKWMQHEEVAHQGSDIARDKQINKEKHAERKKTQVNAVKEEATMSRRGSQESTTTTLTTTTNETNNSSFSSSDESSSSEDSSESDSSSVDSDSDSADSESDKKKRIVEEKEEYLTDIEVAKIISYCLAGLEQCVLRFPGHYKSIYRLSHFYFNNKSAKDNNKCRDLLLGTFKCQYHTGMTIQGLFADRKSTNFFNGVWRIPTDEIDRPGSFPSHMSRCVTLLMQVLKETDDSRMLMELCIQLRKIPDADKKYVRDSEREQLSRQALTLSLQSLRTRVQLMSPPPGADNTQLYRIDSRTHVLLDVYKIYQQVQKNFQGKEVQAFATLLVDTYKCYMGIKTSEGNLLEAAVRCCQQQKLANKPHLHQHRSEAPLGPLGHPAVVSLPNQPLNCPNQAPPVPTSPQTTQQRKPYKSSGTGRPRGRPPNVNKFLSMQASNVLNQFNAKMGFAGNMSGTTSQPLMNPFFVNPLMDQNMVSAMLATGLGGNMMDPYSAVNYLKNYQDILRQYQSNLSSIGGLAGFSNLPISHSSSSGTLPMMNSTINTTSSMPQAGMPGLGSMNNMGSLTVQQLLNMQNSTASTTSGMISTPKDHSHSVSITPVAHSKKSKHLHDIAPLGKMQKPLTSPTQVSLLKPSVLQSPKTTPPKQMSAPQIRVSKSLTEPQPAHNASLLNPIKSASPSGINLPVSHASLQASGLNIKPVSMGMQRGTSLQHKLLSKKQGQPLAQKPQHNPHQNPHKKQKVKPQMAGVHPGHYERFMEMAGSPFRPCELSGISVSPVSQTVASKIPLKPTFRKSGKSKGVDMTGGSIPGTSTAETYSVLNQLQQQSHLEIIPQGKHSKNIDFGKNLPLPLGGIPQKEARPAGTESMAVYEVPRRAGNPAKKTEKSLKDNVEIITLDD</sequence>
<dbReference type="InterPro" id="IPR011990">
    <property type="entry name" value="TPR-like_helical_dom_sf"/>
</dbReference>
<dbReference type="GeneID" id="105269872"/>
<feature type="region of interest" description="Disordered" evidence="4">
    <location>
        <begin position="1523"/>
        <end position="1552"/>
    </location>
</feature>
<feature type="region of interest" description="Disordered" evidence="4">
    <location>
        <begin position="960"/>
        <end position="988"/>
    </location>
</feature>
<name>A0A9R1TG46_9HYME</name>
<dbReference type="GO" id="GO:0031491">
    <property type="term" value="F:nucleosome binding"/>
    <property type="evidence" value="ECO:0007669"/>
    <property type="project" value="TreeGrafter"/>
</dbReference>
<dbReference type="PROSITE" id="PS50005">
    <property type="entry name" value="TPR"/>
    <property type="match status" value="2"/>
</dbReference>
<proteinExistence type="predicted"/>
<feature type="region of interest" description="Disordered" evidence="4">
    <location>
        <begin position="1953"/>
        <end position="2018"/>
    </location>
</feature>
<comment type="subcellular location">
    <subcellularLocation>
        <location evidence="1">Nucleus</location>
    </subcellularLocation>
</comment>
<dbReference type="InterPro" id="IPR019734">
    <property type="entry name" value="TPR_rpt"/>
</dbReference>
<feature type="repeat" description="TPR" evidence="3">
    <location>
        <begin position="86"/>
        <end position="119"/>
    </location>
</feature>
<dbReference type="SUPFAM" id="SSF48452">
    <property type="entry name" value="TPR-like"/>
    <property type="match status" value="1"/>
</dbReference>
<feature type="compositionally biased region" description="Basic and acidic residues" evidence="4">
    <location>
        <begin position="1543"/>
        <end position="1552"/>
    </location>
</feature>
<evidence type="ECO:0000256" key="4">
    <source>
        <dbReference type="SAM" id="MobiDB-lite"/>
    </source>
</evidence>
<feature type="compositionally biased region" description="Polar residues" evidence="4">
    <location>
        <begin position="1974"/>
        <end position="1983"/>
    </location>
</feature>
<feature type="compositionally biased region" description="Acidic residues" evidence="4">
    <location>
        <begin position="10"/>
        <end position="19"/>
    </location>
</feature>
<feature type="compositionally biased region" description="Basic and acidic residues" evidence="4">
    <location>
        <begin position="443"/>
        <end position="474"/>
    </location>
</feature>
<dbReference type="InterPro" id="IPR033053">
    <property type="entry name" value="Hir3/CABIN1"/>
</dbReference>
<dbReference type="SMART" id="SM00028">
    <property type="entry name" value="TPR"/>
    <property type="match status" value="3"/>
</dbReference>
<feature type="region of interest" description="Disordered" evidence="4">
    <location>
        <begin position="1"/>
        <end position="24"/>
    </location>
</feature>
<dbReference type="KEGG" id="fas:105269872"/>
<dbReference type="Proteomes" id="UP000694866">
    <property type="component" value="Unplaced"/>
</dbReference>
<feature type="compositionally biased region" description="Basic and acidic residues" evidence="4">
    <location>
        <begin position="1586"/>
        <end position="1635"/>
    </location>
</feature>
<evidence type="ECO:0000313" key="6">
    <source>
        <dbReference type="RefSeq" id="XP_011308750.1"/>
    </source>
</evidence>
<feature type="region of interest" description="Disordered" evidence="4">
    <location>
        <begin position="1576"/>
        <end position="1695"/>
    </location>
</feature>
<evidence type="ECO:0000313" key="5">
    <source>
        <dbReference type="Proteomes" id="UP000694866"/>
    </source>
</evidence>
<dbReference type="PANTHER" id="PTHR15502">
    <property type="entry name" value="CALCINEURIN-BINDING PROTEIN CABIN 1-RELATED"/>
    <property type="match status" value="1"/>
</dbReference>
<protein>
    <submittedName>
        <fullName evidence="6">Calcineurin-binding protein cabin-1</fullName>
    </submittedName>
</protein>
<keyword evidence="2" id="KW-0539">Nucleus</keyword>
<feature type="region of interest" description="Disordered" evidence="4">
    <location>
        <begin position="1467"/>
        <end position="1489"/>
    </location>
</feature>
<accession>A0A9R1TG46</accession>
<dbReference type="GO" id="GO:0006325">
    <property type="term" value="P:chromatin organization"/>
    <property type="evidence" value="ECO:0007669"/>
    <property type="project" value="InterPro"/>
</dbReference>
<evidence type="ECO:0000256" key="3">
    <source>
        <dbReference type="PROSITE-ProRule" id="PRU00339"/>
    </source>
</evidence>
<dbReference type="RefSeq" id="XP_011308750.1">
    <property type="nucleotide sequence ID" value="XM_011310448.1"/>
</dbReference>
<organism evidence="5 6">
    <name type="scientific">Fopius arisanus</name>
    <dbReference type="NCBI Taxonomy" id="64838"/>
    <lineage>
        <taxon>Eukaryota</taxon>
        <taxon>Metazoa</taxon>
        <taxon>Ecdysozoa</taxon>
        <taxon>Arthropoda</taxon>
        <taxon>Hexapoda</taxon>
        <taxon>Insecta</taxon>
        <taxon>Pterygota</taxon>
        <taxon>Neoptera</taxon>
        <taxon>Endopterygota</taxon>
        <taxon>Hymenoptera</taxon>
        <taxon>Apocrita</taxon>
        <taxon>Ichneumonoidea</taxon>
        <taxon>Braconidae</taxon>
        <taxon>Opiinae</taxon>
        <taxon>Fopius</taxon>
    </lineage>
</organism>
<evidence type="ECO:0000256" key="2">
    <source>
        <dbReference type="ARBA" id="ARBA00023242"/>
    </source>
</evidence>
<feature type="region of interest" description="Disordered" evidence="4">
    <location>
        <begin position="434"/>
        <end position="479"/>
    </location>
</feature>
<gene>
    <name evidence="6" type="primary">LOC105269872</name>
</gene>
<feature type="compositionally biased region" description="Basic and acidic residues" evidence="4">
    <location>
        <begin position="1524"/>
        <end position="1533"/>
    </location>
</feature>
<feature type="compositionally biased region" description="Low complexity" evidence="4">
    <location>
        <begin position="1641"/>
        <end position="1666"/>
    </location>
</feature>
<dbReference type="OrthoDB" id="77564at2759"/>
<evidence type="ECO:0000256" key="1">
    <source>
        <dbReference type="ARBA" id="ARBA00004123"/>
    </source>
</evidence>
<dbReference type="GO" id="GO:0005634">
    <property type="term" value="C:nucleus"/>
    <property type="evidence" value="ECO:0007669"/>
    <property type="project" value="UniProtKB-SubCell"/>
</dbReference>
<feature type="repeat" description="TPR" evidence="3">
    <location>
        <begin position="120"/>
        <end position="153"/>
    </location>
</feature>
<feature type="region of interest" description="Disordered" evidence="4">
    <location>
        <begin position="2293"/>
        <end position="2332"/>
    </location>
</feature>
<dbReference type="PANTHER" id="PTHR15502:SF7">
    <property type="entry name" value="CALCINEURIN-BINDING PROTEIN CABIN-1"/>
    <property type="match status" value="1"/>
</dbReference>
<keyword evidence="5" id="KW-1185">Reference proteome</keyword>
<feature type="region of interest" description="Disordered" evidence="4">
    <location>
        <begin position="496"/>
        <end position="515"/>
    </location>
</feature>